<dbReference type="Gene3D" id="1.25.40.10">
    <property type="entry name" value="Tetratricopeptide repeat domain"/>
    <property type="match status" value="1"/>
</dbReference>
<dbReference type="Pfam" id="PF00884">
    <property type="entry name" value="Sulfatase"/>
    <property type="match status" value="1"/>
</dbReference>
<dbReference type="PROSITE" id="PS50293">
    <property type="entry name" value="TPR_REGION"/>
    <property type="match status" value="1"/>
</dbReference>
<feature type="non-terminal residue" evidence="2">
    <location>
        <position position="415"/>
    </location>
</feature>
<gene>
    <name evidence="2" type="ORF">S03H2_14108</name>
</gene>
<dbReference type="CDD" id="cd16148">
    <property type="entry name" value="sulfatase_like"/>
    <property type="match status" value="1"/>
</dbReference>
<dbReference type="Gene3D" id="3.40.720.10">
    <property type="entry name" value="Alkaline Phosphatase, subunit A"/>
    <property type="match status" value="2"/>
</dbReference>
<dbReference type="PANTHER" id="PTHR43751:SF3">
    <property type="entry name" value="SULFATASE N-TERMINAL DOMAIN-CONTAINING PROTEIN"/>
    <property type="match status" value="1"/>
</dbReference>
<evidence type="ECO:0000259" key="1">
    <source>
        <dbReference type="Pfam" id="PF00884"/>
    </source>
</evidence>
<dbReference type="SUPFAM" id="SSF53649">
    <property type="entry name" value="Alkaline phosphatase-like"/>
    <property type="match status" value="1"/>
</dbReference>
<dbReference type="InterPro" id="IPR017850">
    <property type="entry name" value="Alkaline_phosphatase_core_sf"/>
</dbReference>
<dbReference type="InterPro" id="IPR000917">
    <property type="entry name" value="Sulfatase_N"/>
</dbReference>
<dbReference type="InterPro" id="IPR011990">
    <property type="entry name" value="TPR-like_helical_dom_sf"/>
</dbReference>
<name>X1FAS5_9ZZZZ</name>
<dbReference type="InterPro" id="IPR052701">
    <property type="entry name" value="GAG_Ulvan_Degrading_Sulfatases"/>
</dbReference>
<dbReference type="EMBL" id="BARU01007156">
    <property type="protein sequence ID" value="GAH42052.1"/>
    <property type="molecule type" value="Genomic_DNA"/>
</dbReference>
<accession>X1FAS5</accession>
<protein>
    <recommendedName>
        <fullName evidence="1">Sulfatase N-terminal domain-containing protein</fullName>
    </recommendedName>
</protein>
<dbReference type="AlphaFoldDB" id="X1FAS5"/>
<feature type="non-terminal residue" evidence="2">
    <location>
        <position position="1"/>
    </location>
</feature>
<proteinExistence type="predicted"/>
<dbReference type="SUPFAM" id="SSF48452">
    <property type="entry name" value="TPR-like"/>
    <property type="match status" value="1"/>
</dbReference>
<reference evidence="2" key="1">
    <citation type="journal article" date="2014" name="Front. Microbiol.">
        <title>High frequency of phylogenetically diverse reductive dehalogenase-homologous genes in deep subseafloor sedimentary metagenomes.</title>
        <authorList>
            <person name="Kawai M."/>
            <person name="Futagami T."/>
            <person name="Toyoda A."/>
            <person name="Takaki Y."/>
            <person name="Nishi S."/>
            <person name="Hori S."/>
            <person name="Arai W."/>
            <person name="Tsubouchi T."/>
            <person name="Morono Y."/>
            <person name="Uchiyama I."/>
            <person name="Ito T."/>
            <person name="Fujiyama A."/>
            <person name="Inagaki F."/>
            <person name="Takami H."/>
        </authorList>
    </citation>
    <scope>NUCLEOTIDE SEQUENCE</scope>
    <source>
        <strain evidence="2">Expedition CK06-06</strain>
    </source>
</reference>
<evidence type="ECO:0000313" key="2">
    <source>
        <dbReference type="EMBL" id="GAH42052.1"/>
    </source>
</evidence>
<dbReference type="PANTHER" id="PTHR43751">
    <property type="entry name" value="SULFATASE"/>
    <property type="match status" value="1"/>
</dbReference>
<comment type="caution">
    <text evidence="2">The sequence shown here is derived from an EMBL/GenBank/DDBJ whole genome shotgun (WGS) entry which is preliminary data.</text>
</comment>
<feature type="domain" description="Sulfatase N-terminal" evidence="1">
    <location>
        <begin position="11"/>
        <end position="209"/>
    </location>
</feature>
<sequence>KQCHNFSDYKLGESNVTLAEILTERGYATGAIISAYVLDSQYGLDQGFETYNDRFEEPVRNLLYFSERRGAETSRFAVEWLEKHKDKKAFLFLHYFDPHIKYTPPEPFASEFADNLYAGEIAYTDHCIGQVLEKLKELGLYDSTLIIVTGDHGEMLGEHGEDDHTYFIYQPAIKVPLIFKLPGRTQPQKIKHLVGLIDIIPTVCRLLGVEAPSEVHGKDLSPYFGQNQPSAQNRYLYCESLTPTRYGAAALLGLVTDRWKYIQTTRPELYDIVEDACETKNLLDEQPVRARILQDHLKQILEQTVRKDTSTKVDLDEQAIKRLQSLGYVAGDISEDFDFDQSGDDPKDLVDFHNIYKSTSDLILQKEYEQAEKICQQLALQRPHVYQIYVLMTSIAREQGDFDRAVSHLNRAIEV</sequence>
<organism evidence="2">
    <name type="scientific">marine sediment metagenome</name>
    <dbReference type="NCBI Taxonomy" id="412755"/>
    <lineage>
        <taxon>unclassified sequences</taxon>
        <taxon>metagenomes</taxon>
        <taxon>ecological metagenomes</taxon>
    </lineage>
</organism>